<accession>A0A090CFZ5</accession>
<dbReference type="AlphaFoldDB" id="A0A090CFZ5"/>
<dbReference type="Proteomes" id="UP000001197">
    <property type="component" value="Chromosome 1"/>
</dbReference>
<dbReference type="eggNOG" id="ENOG502SGEW">
    <property type="taxonomic scope" value="Eukaryota"/>
</dbReference>
<keyword evidence="3" id="KW-1185">Reference proteome</keyword>
<dbReference type="InParanoid" id="A0A090CFZ5"/>
<dbReference type="STRING" id="515849.A0A090CFZ5"/>
<dbReference type="EMBL" id="FO904936">
    <property type="protein sequence ID" value="CDP24277.1"/>
    <property type="molecule type" value="Genomic_DNA"/>
</dbReference>
<reference evidence="2 3" key="1">
    <citation type="journal article" date="2008" name="Genome Biol.">
        <title>The genome sequence of the model ascomycete fungus Podospora anserina.</title>
        <authorList>
            <person name="Espagne E."/>
            <person name="Lespinet O."/>
            <person name="Malagnac F."/>
            <person name="Da Silva C."/>
            <person name="Jaillon O."/>
            <person name="Porcel B.M."/>
            <person name="Couloux A."/>
            <person name="Aury J.-M."/>
            <person name="Segurens B."/>
            <person name="Poulain J."/>
            <person name="Anthouard V."/>
            <person name="Grossetete S."/>
            <person name="Khalili H."/>
            <person name="Coppin E."/>
            <person name="Dequard-Chablat M."/>
            <person name="Picard M."/>
            <person name="Contamine V."/>
            <person name="Arnaise S."/>
            <person name="Bourdais A."/>
            <person name="Berteaux-Lecellier V."/>
            <person name="Gautheret D."/>
            <person name="de Vries R.P."/>
            <person name="Battaglia E."/>
            <person name="Coutinho P.M."/>
            <person name="Danchin E.G.J."/>
            <person name="Henrissat B."/>
            <person name="El Khoury R."/>
            <person name="Sainsard-Chanet A."/>
            <person name="Boivin A."/>
            <person name="Pinan-Lucarre B."/>
            <person name="Sellem C.H."/>
            <person name="Debuchy R."/>
            <person name="Wincker P."/>
            <person name="Weissenbach J."/>
            <person name="Silar P."/>
        </authorList>
    </citation>
    <scope>NUCLEOTIDE SEQUENCE [LARGE SCALE GENOMIC DNA]</scope>
    <source>
        <strain evidence="3">S / ATCC MYA-4624 / DSM 980 / FGSC 10383</strain>
    </source>
</reference>
<keyword evidence="1" id="KW-0732">Signal</keyword>
<evidence type="ECO:0000313" key="2">
    <source>
        <dbReference type="EMBL" id="CDP24277.1"/>
    </source>
</evidence>
<feature type="chain" id="PRO_5001853645" evidence="1">
    <location>
        <begin position="22"/>
        <end position="274"/>
    </location>
</feature>
<sequence length="274" mass="29109">MSCWAGWMLALQTIAVALTQAAHEKTALIVTTLPVQSLLPKLRQVLAEQLSRIGGAVDLGSKVRERLSLVSISRIFDLHGLVEVLGELSLRQGSGGGAPDAVLVMGTAALISSLFTSKSTDKAAAHGFVANLAVQLGRVARGGPLVMLLNSATALHNDGVPLPPAAETGGGERKLEVGGLTSIFWTGGAGQQHGRKSDSRPAWGQVFGRLVGVHLFCTRRDVGWVVEVLGDEVGVFEREADEKGEGEVWTRRNREQRWGVLERDEGGVVVDVVI</sequence>
<reference evidence="3" key="2">
    <citation type="journal article" date="2014" name="Genetics">
        <title>Maintaining two mating types: Structure of the mating type locus and its role in heterokaryosis in Podospora anserina.</title>
        <authorList>
            <person name="Grognet P."/>
            <person name="Bidard F."/>
            <person name="Kuchly C."/>
            <person name="Tong L.C.H."/>
            <person name="Coppin E."/>
            <person name="Benkhali J.A."/>
            <person name="Couloux A."/>
            <person name="Wincker P."/>
            <person name="Debuchy R."/>
            <person name="Silar P."/>
        </authorList>
    </citation>
    <scope>GENOME REANNOTATION</scope>
    <source>
        <strain evidence="3">S / ATCC MYA-4624 / DSM 980 / FGSC 10383</strain>
    </source>
</reference>
<protein>
    <submittedName>
        <fullName evidence="2">Uncharacterized protein</fullName>
    </submittedName>
</protein>
<name>A0A090CFZ5_PODAN</name>
<evidence type="ECO:0000256" key="1">
    <source>
        <dbReference type="SAM" id="SignalP"/>
    </source>
</evidence>
<feature type="signal peptide" evidence="1">
    <location>
        <begin position="1"/>
        <end position="21"/>
    </location>
</feature>
<organism evidence="2 3">
    <name type="scientific">Podospora anserina (strain S / ATCC MYA-4624 / DSM 980 / FGSC 10383)</name>
    <name type="common">Pleurage anserina</name>
    <dbReference type="NCBI Taxonomy" id="515849"/>
    <lineage>
        <taxon>Eukaryota</taxon>
        <taxon>Fungi</taxon>
        <taxon>Dikarya</taxon>
        <taxon>Ascomycota</taxon>
        <taxon>Pezizomycotina</taxon>
        <taxon>Sordariomycetes</taxon>
        <taxon>Sordariomycetidae</taxon>
        <taxon>Sordariales</taxon>
        <taxon>Podosporaceae</taxon>
        <taxon>Podospora</taxon>
        <taxon>Podospora anserina</taxon>
    </lineage>
</organism>
<evidence type="ECO:0000313" key="3">
    <source>
        <dbReference type="Proteomes" id="UP000001197"/>
    </source>
</evidence>
<proteinExistence type="predicted"/>